<dbReference type="Ensembl" id="ENSSPUT00000012783.1">
    <property type="protein sequence ID" value="ENSSPUP00000011986.1"/>
    <property type="gene ID" value="ENSSPUG00000009181.1"/>
</dbReference>
<keyword evidence="3" id="KW-0240">DNA-directed RNA polymerase</keyword>
<dbReference type="Gene3D" id="1.10.150.20">
    <property type="entry name" value="5' to 3' exonuclease, C-terminal subdomain"/>
    <property type="match status" value="1"/>
</dbReference>
<feature type="domain" description="DNA-directed RNA polymerase C-terminal" evidence="8">
    <location>
        <begin position="2"/>
        <end position="284"/>
    </location>
</feature>
<reference evidence="9" key="2">
    <citation type="submission" date="2025-09" db="UniProtKB">
        <authorList>
            <consortium name="Ensembl"/>
        </authorList>
    </citation>
    <scope>IDENTIFICATION</scope>
</reference>
<comment type="similarity">
    <text evidence="1">Belongs to the phage and mitochondrial RNA polymerase family.</text>
</comment>
<keyword evidence="5" id="KW-0548">Nucleotidyltransferase</keyword>
<dbReference type="OMA" id="ANVEKMN"/>
<dbReference type="PANTHER" id="PTHR10102">
    <property type="entry name" value="DNA-DIRECTED RNA POLYMERASE, MITOCHONDRIAL"/>
    <property type="match status" value="1"/>
</dbReference>
<keyword evidence="10" id="KW-1185">Reference proteome</keyword>
<dbReference type="PANTHER" id="PTHR10102:SF0">
    <property type="entry name" value="DNA-DIRECTED RNA POLYMERASE, MITOCHONDRIAL"/>
    <property type="match status" value="1"/>
</dbReference>
<evidence type="ECO:0000256" key="5">
    <source>
        <dbReference type="ARBA" id="ARBA00022695"/>
    </source>
</evidence>
<sequence length="284" mass="32923">MPQDVYSVVAQKVEMFRKQDAEEGKKIAQLLDGLIGRKVVKQTVMTVVYGVTRYGSRLQIEKRLKEIDSFPEDYLWEASHYLTKLVFNSLKEMFSGTREIQAWLTESARGIAKSGNMVEWVTPLGLPIVQSYNRSRTILIKSRMQTVHLKIPFNAFRDPDTLKQKNAFAPNFIHSLDSTHMMLTALNCYRRGLTFVSVNDCYWTHALTVDIMNQVCREQFVGLHSQPILKELSRFLLQKYYFNILADKKVLSDKNKVMLRLLSQVPKTGDFDLQKVKESTYFFS</sequence>
<comment type="catalytic activity">
    <reaction evidence="7">
        <text>RNA(n) + a ribonucleoside 5'-triphosphate = RNA(n+1) + diphosphate</text>
        <dbReference type="Rhea" id="RHEA:21248"/>
        <dbReference type="Rhea" id="RHEA-COMP:14527"/>
        <dbReference type="Rhea" id="RHEA-COMP:17342"/>
        <dbReference type="ChEBI" id="CHEBI:33019"/>
        <dbReference type="ChEBI" id="CHEBI:61557"/>
        <dbReference type="ChEBI" id="CHEBI:140395"/>
        <dbReference type="EC" id="2.7.7.6"/>
    </reaction>
</comment>
<name>A0A8D0GQD5_SPHPU</name>
<evidence type="ECO:0000256" key="4">
    <source>
        <dbReference type="ARBA" id="ARBA00022679"/>
    </source>
</evidence>
<dbReference type="InterPro" id="IPR002092">
    <property type="entry name" value="DNA-dir_Rpol_phage-type"/>
</dbReference>
<dbReference type="FunFam" id="1.10.150.20:FF:000031">
    <property type="entry name" value="DNA-directed RNA polymerase"/>
    <property type="match status" value="1"/>
</dbReference>
<proteinExistence type="inferred from homology"/>
<dbReference type="GO" id="GO:0006390">
    <property type="term" value="P:mitochondrial transcription"/>
    <property type="evidence" value="ECO:0007669"/>
    <property type="project" value="TreeGrafter"/>
</dbReference>
<dbReference type="AlphaFoldDB" id="A0A8D0GQD5"/>
<evidence type="ECO:0000256" key="6">
    <source>
        <dbReference type="ARBA" id="ARBA00023163"/>
    </source>
</evidence>
<keyword evidence="4" id="KW-0808">Transferase</keyword>
<dbReference type="Proteomes" id="UP000694392">
    <property type="component" value="Unplaced"/>
</dbReference>
<dbReference type="GO" id="GO:0001018">
    <property type="term" value="F:mitochondrial promoter sequence-specific DNA binding"/>
    <property type="evidence" value="ECO:0007669"/>
    <property type="project" value="TreeGrafter"/>
</dbReference>
<evidence type="ECO:0000256" key="1">
    <source>
        <dbReference type="ARBA" id="ARBA00009493"/>
    </source>
</evidence>
<evidence type="ECO:0000259" key="8">
    <source>
        <dbReference type="Pfam" id="PF00940"/>
    </source>
</evidence>
<dbReference type="SUPFAM" id="SSF56672">
    <property type="entry name" value="DNA/RNA polymerases"/>
    <property type="match status" value="1"/>
</dbReference>
<dbReference type="PROSITE" id="PS00489">
    <property type="entry name" value="RNA_POL_PHAGE_2"/>
    <property type="match status" value="1"/>
</dbReference>
<evidence type="ECO:0000313" key="10">
    <source>
        <dbReference type="Proteomes" id="UP000694392"/>
    </source>
</evidence>
<evidence type="ECO:0000256" key="3">
    <source>
        <dbReference type="ARBA" id="ARBA00022478"/>
    </source>
</evidence>
<organism evidence="9 10">
    <name type="scientific">Sphenodon punctatus</name>
    <name type="common">Tuatara</name>
    <name type="synonym">Hatteria punctata</name>
    <dbReference type="NCBI Taxonomy" id="8508"/>
    <lineage>
        <taxon>Eukaryota</taxon>
        <taxon>Metazoa</taxon>
        <taxon>Chordata</taxon>
        <taxon>Craniata</taxon>
        <taxon>Vertebrata</taxon>
        <taxon>Euteleostomi</taxon>
        <taxon>Lepidosauria</taxon>
        <taxon>Sphenodontia</taxon>
        <taxon>Sphenodontidae</taxon>
        <taxon>Sphenodon</taxon>
    </lineage>
</organism>
<evidence type="ECO:0000256" key="2">
    <source>
        <dbReference type="ARBA" id="ARBA00012418"/>
    </source>
</evidence>
<dbReference type="GO" id="GO:0034245">
    <property type="term" value="C:mitochondrial DNA-directed RNA polymerase complex"/>
    <property type="evidence" value="ECO:0007669"/>
    <property type="project" value="TreeGrafter"/>
</dbReference>
<keyword evidence="6" id="KW-0804">Transcription</keyword>
<dbReference type="Pfam" id="PF00940">
    <property type="entry name" value="RNA_pol"/>
    <property type="match status" value="1"/>
</dbReference>
<accession>A0A8D0GQD5</accession>
<protein>
    <recommendedName>
        <fullName evidence="2">DNA-directed RNA polymerase</fullName>
        <ecNumber evidence="2">2.7.7.6</ecNumber>
    </recommendedName>
</protein>
<dbReference type="GeneTree" id="ENSGT00390000008060"/>
<dbReference type="InterPro" id="IPR043502">
    <property type="entry name" value="DNA/RNA_pol_sf"/>
</dbReference>
<evidence type="ECO:0000313" key="9">
    <source>
        <dbReference type="Ensembl" id="ENSSPUP00000011986.1"/>
    </source>
</evidence>
<dbReference type="InterPro" id="IPR046950">
    <property type="entry name" value="DNA-dir_Rpol_C_phage-type"/>
</dbReference>
<dbReference type="EC" id="2.7.7.6" evidence="2"/>
<reference evidence="9" key="1">
    <citation type="submission" date="2025-08" db="UniProtKB">
        <authorList>
            <consortium name="Ensembl"/>
        </authorList>
    </citation>
    <scope>IDENTIFICATION</scope>
</reference>
<evidence type="ECO:0000256" key="7">
    <source>
        <dbReference type="ARBA" id="ARBA00048552"/>
    </source>
</evidence>
<dbReference type="GO" id="GO:0003899">
    <property type="term" value="F:DNA-directed RNA polymerase activity"/>
    <property type="evidence" value="ECO:0007669"/>
    <property type="project" value="UniProtKB-EC"/>
</dbReference>